<dbReference type="GeneID" id="67876025"/>
<evidence type="ECO:0000313" key="7">
    <source>
        <dbReference type="EMBL" id="SUP24782.1"/>
    </source>
</evidence>
<sequence length="151" mass="16641">MKTTLYRRWVRSVLITFALCNGAAYAASNTPQQNYILKCSGCHDIDGSGSVAGGIPPLPGYLGAFMDDEQGRVYLMNVPGVVASGLNNHELAVLMNYLNDKWGDKANAKPYSPEEIAQIRSAPLEDVVKYRREIVKRFNEQGIATGSYPWP</sequence>
<evidence type="ECO:0000256" key="2">
    <source>
        <dbReference type="ARBA" id="ARBA00022723"/>
    </source>
</evidence>
<dbReference type="InterPro" id="IPR009056">
    <property type="entry name" value="Cyt_c-like_dom"/>
</dbReference>
<feature type="signal peptide" evidence="5">
    <location>
        <begin position="1"/>
        <end position="26"/>
    </location>
</feature>
<keyword evidence="3 4" id="KW-0408">Iron</keyword>
<dbReference type="Gene3D" id="1.10.760.10">
    <property type="entry name" value="Cytochrome c-like domain"/>
    <property type="match status" value="1"/>
</dbReference>
<protein>
    <submittedName>
        <fullName evidence="7">Cytochrome c, class I</fullName>
    </submittedName>
</protein>
<feature type="domain" description="Cytochrome c" evidence="6">
    <location>
        <begin position="26"/>
        <end position="135"/>
    </location>
</feature>
<reference evidence="7 8" key="1">
    <citation type="submission" date="2018-06" db="EMBL/GenBank/DDBJ databases">
        <authorList>
            <consortium name="Pathogen Informatics"/>
            <person name="Doyle S."/>
        </authorList>
    </citation>
    <scope>NUCLEOTIDE SEQUENCE [LARGE SCALE GENOMIC DNA]</scope>
    <source>
        <strain evidence="7 8">NCTC11327</strain>
    </source>
</reference>
<organism evidence="7 8">
    <name type="scientific">Vibrio fluvialis</name>
    <dbReference type="NCBI Taxonomy" id="676"/>
    <lineage>
        <taxon>Bacteria</taxon>
        <taxon>Pseudomonadati</taxon>
        <taxon>Pseudomonadota</taxon>
        <taxon>Gammaproteobacteria</taxon>
        <taxon>Vibrionales</taxon>
        <taxon>Vibrionaceae</taxon>
        <taxon>Vibrio</taxon>
    </lineage>
</organism>
<dbReference type="AlphaFoldDB" id="A0AAX2LN89"/>
<keyword evidence="5" id="KW-0732">Signal</keyword>
<evidence type="ECO:0000256" key="3">
    <source>
        <dbReference type="ARBA" id="ARBA00023004"/>
    </source>
</evidence>
<evidence type="ECO:0000256" key="1">
    <source>
        <dbReference type="ARBA" id="ARBA00022617"/>
    </source>
</evidence>
<dbReference type="GO" id="GO:0020037">
    <property type="term" value="F:heme binding"/>
    <property type="evidence" value="ECO:0007669"/>
    <property type="project" value="InterPro"/>
</dbReference>
<feature type="chain" id="PRO_5043668194" evidence="5">
    <location>
        <begin position="27"/>
        <end position="151"/>
    </location>
</feature>
<accession>A0AAX2LN89</accession>
<dbReference type="EMBL" id="UHIP01000001">
    <property type="protein sequence ID" value="SUP24782.1"/>
    <property type="molecule type" value="Genomic_DNA"/>
</dbReference>
<evidence type="ECO:0000313" key="8">
    <source>
        <dbReference type="Proteomes" id="UP000254626"/>
    </source>
</evidence>
<dbReference type="GO" id="GO:0046872">
    <property type="term" value="F:metal ion binding"/>
    <property type="evidence" value="ECO:0007669"/>
    <property type="project" value="UniProtKB-KW"/>
</dbReference>
<dbReference type="SUPFAM" id="SSF46626">
    <property type="entry name" value="Cytochrome c"/>
    <property type="match status" value="1"/>
</dbReference>
<dbReference type="Proteomes" id="UP000254626">
    <property type="component" value="Unassembled WGS sequence"/>
</dbReference>
<dbReference type="PROSITE" id="PS51007">
    <property type="entry name" value="CYTC"/>
    <property type="match status" value="1"/>
</dbReference>
<keyword evidence="2 4" id="KW-0479">Metal-binding</keyword>
<evidence type="ECO:0000256" key="5">
    <source>
        <dbReference type="SAM" id="SignalP"/>
    </source>
</evidence>
<comment type="caution">
    <text evidence="7">The sequence shown here is derived from an EMBL/GenBank/DDBJ whole genome shotgun (WGS) entry which is preliminary data.</text>
</comment>
<keyword evidence="1 4" id="KW-0349">Heme</keyword>
<name>A0AAX2LN89_VIBFL</name>
<dbReference type="InterPro" id="IPR036909">
    <property type="entry name" value="Cyt_c-like_dom_sf"/>
</dbReference>
<evidence type="ECO:0000259" key="6">
    <source>
        <dbReference type="PROSITE" id="PS51007"/>
    </source>
</evidence>
<gene>
    <name evidence="7" type="ORF">NCTC11327_01550</name>
</gene>
<dbReference type="GO" id="GO:0009055">
    <property type="term" value="F:electron transfer activity"/>
    <property type="evidence" value="ECO:0007669"/>
    <property type="project" value="InterPro"/>
</dbReference>
<evidence type="ECO:0000256" key="4">
    <source>
        <dbReference type="PROSITE-ProRule" id="PRU00433"/>
    </source>
</evidence>
<proteinExistence type="predicted"/>
<dbReference type="RefSeq" id="WP_225869435.1">
    <property type="nucleotide sequence ID" value="NZ_CABLBX010000002.1"/>
</dbReference>